<evidence type="ECO:0000256" key="4">
    <source>
        <dbReference type="ARBA" id="ARBA00022630"/>
    </source>
</evidence>
<evidence type="ECO:0000256" key="6">
    <source>
        <dbReference type="ARBA" id="ARBA00022982"/>
    </source>
</evidence>
<keyword evidence="5 7" id="KW-0288">FMN</keyword>
<evidence type="ECO:0000256" key="3">
    <source>
        <dbReference type="ARBA" id="ARBA00022448"/>
    </source>
</evidence>
<keyword evidence="3 7" id="KW-0813">Transport</keyword>
<comment type="similarity">
    <text evidence="2 7">Belongs to the flavodoxin family.</text>
</comment>
<evidence type="ECO:0000256" key="5">
    <source>
        <dbReference type="ARBA" id="ARBA00022643"/>
    </source>
</evidence>
<proteinExistence type="inferred from homology"/>
<organism evidence="9 10">
    <name type="scientific">Selenomonas sputigena</name>
    <dbReference type="NCBI Taxonomy" id="69823"/>
    <lineage>
        <taxon>Bacteria</taxon>
        <taxon>Bacillati</taxon>
        <taxon>Bacillota</taxon>
        <taxon>Negativicutes</taxon>
        <taxon>Selenomonadales</taxon>
        <taxon>Selenomonadaceae</taxon>
        <taxon>Selenomonas</taxon>
    </lineage>
</organism>
<dbReference type="EMBL" id="JARVLH010000003">
    <property type="protein sequence ID" value="MEX5284985.1"/>
    <property type="molecule type" value="Genomic_DNA"/>
</dbReference>
<dbReference type="InterPro" id="IPR051285">
    <property type="entry name" value="NADH_oxidoreductase_modular"/>
</dbReference>
<dbReference type="InterPro" id="IPR010087">
    <property type="entry name" value="Flav_short"/>
</dbReference>
<comment type="caution">
    <text evidence="9">The sequence shown here is derived from an EMBL/GenBank/DDBJ whole genome shotgun (WGS) entry which is preliminary data.</text>
</comment>
<keyword evidence="4 7" id="KW-0285">Flavoprotein</keyword>
<evidence type="ECO:0000256" key="1">
    <source>
        <dbReference type="ARBA" id="ARBA00001917"/>
    </source>
</evidence>
<evidence type="ECO:0000256" key="2">
    <source>
        <dbReference type="ARBA" id="ARBA00005267"/>
    </source>
</evidence>
<protein>
    <recommendedName>
        <fullName evidence="7">Flavodoxin</fullName>
    </recommendedName>
</protein>
<comment type="cofactor">
    <cofactor evidence="1 7">
        <name>FMN</name>
        <dbReference type="ChEBI" id="CHEBI:58210"/>
    </cofactor>
</comment>
<dbReference type="Gene3D" id="3.40.50.360">
    <property type="match status" value="1"/>
</dbReference>
<reference evidence="9 10" key="1">
    <citation type="submission" date="2023-04" db="EMBL/GenBank/DDBJ databases">
        <title>Genome Sequence of Selenomonas sputigena ATCC 33150.</title>
        <authorList>
            <person name="Miller D.P."/>
            <person name="Anvari S."/>
            <person name="Polson S.W."/>
            <person name="Macdonald M."/>
            <person name="Mcdowell J.V."/>
        </authorList>
    </citation>
    <scope>NUCLEOTIDE SEQUENCE [LARGE SCALE GENOMIC DNA]</scope>
    <source>
        <strain evidence="9 10">ATCC 33150</strain>
    </source>
</reference>
<comment type="function">
    <text evidence="7">Low-potential electron donor to a number of redox enzymes.</text>
</comment>
<evidence type="ECO:0000259" key="8">
    <source>
        <dbReference type="PROSITE" id="PS50902"/>
    </source>
</evidence>
<dbReference type="NCBIfam" id="TIGR01753">
    <property type="entry name" value="flav_short"/>
    <property type="match status" value="1"/>
</dbReference>
<dbReference type="InterPro" id="IPR001226">
    <property type="entry name" value="Flavodoxin_CS"/>
</dbReference>
<gene>
    <name evidence="9" type="ORF">QCO44_04920</name>
</gene>
<dbReference type="PANTHER" id="PTHR32145:SF11">
    <property type="entry name" value="DIFLAVIN FLAVOPROTEIN A 2-RELATED"/>
    <property type="match status" value="1"/>
</dbReference>
<dbReference type="InterPro" id="IPR029039">
    <property type="entry name" value="Flavoprotein-like_sf"/>
</dbReference>
<keyword evidence="10" id="KW-1185">Reference proteome</keyword>
<keyword evidence="6 7" id="KW-0249">Electron transport</keyword>
<dbReference type="PANTHER" id="PTHR32145">
    <property type="entry name" value="DIFLAVIN FLAVOPROTEIN A 2-RELATED"/>
    <property type="match status" value="1"/>
</dbReference>
<dbReference type="PROSITE" id="PS50902">
    <property type="entry name" value="FLAVODOXIN_LIKE"/>
    <property type="match status" value="1"/>
</dbReference>
<dbReference type="SUPFAM" id="SSF52218">
    <property type="entry name" value="Flavoproteins"/>
    <property type="match status" value="1"/>
</dbReference>
<evidence type="ECO:0000313" key="10">
    <source>
        <dbReference type="Proteomes" id="UP001559623"/>
    </source>
</evidence>
<dbReference type="PROSITE" id="PS00201">
    <property type="entry name" value="FLAVODOXIN"/>
    <property type="match status" value="1"/>
</dbReference>
<dbReference type="Proteomes" id="UP001559623">
    <property type="component" value="Unassembled WGS sequence"/>
</dbReference>
<evidence type="ECO:0000256" key="7">
    <source>
        <dbReference type="RuleBase" id="RU367037"/>
    </source>
</evidence>
<name>A0ABV3X461_9FIRM</name>
<evidence type="ECO:0000313" key="9">
    <source>
        <dbReference type="EMBL" id="MEX5284985.1"/>
    </source>
</evidence>
<dbReference type="InterPro" id="IPR008254">
    <property type="entry name" value="Flavodoxin/NO_synth"/>
</dbReference>
<sequence>MKKAAVVYWSGTGNTETMANAVAEGVKKGGAEVEVFKVADFSADKMADFGGFLFGCPATGTEELEADEFLPFFEEAEKKLSGVPVGLFGSYGWGGGPWMEDWTERTRNAGAKLVADSVISENAPDDAGIASCEALGEAMAKALA</sequence>
<feature type="domain" description="Flavodoxin-like" evidence="8">
    <location>
        <begin position="4"/>
        <end position="140"/>
    </location>
</feature>
<dbReference type="Pfam" id="PF00258">
    <property type="entry name" value="Flavodoxin_1"/>
    <property type="match status" value="1"/>
</dbReference>
<accession>A0ABV3X461</accession>
<dbReference type="RefSeq" id="WP_368846717.1">
    <property type="nucleotide sequence ID" value="NZ_CP194411.1"/>
</dbReference>